<proteinExistence type="predicted"/>
<feature type="transmembrane region" description="Helical" evidence="1">
    <location>
        <begin position="157"/>
        <end position="176"/>
    </location>
</feature>
<accession>A0A2U8QRW1</accession>
<dbReference type="RefSeq" id="WP_109568296.1">
    <property type="nucleotide sequence ID" value="NZ_CP029463.1"/>
</dbReference>
<evidence type="ECO:0000256" key="1">
    <source>
        <dbReference type="SAM" id="Phobius"/>
    </source>
</evidence>
<evidence type="ECO:0000313" key="2">
    <source>
        <dbReference type="EMBL" id="AWM12888.1"/>
    </source>
</evidence>
<organism evidence="2 3">
    <name type="scientific">Flavobacterium sediminis</name>
    <dbReference type="NCBI Taxonomy" id="2201181"/>
    <lineage>
        <taxon>Bacteria</taxon>
        <taxon>Pseudomonadati</taxon>
        <taxon>Bacteroidota</taxon>
        <taxon>Flavobacteriia</taxon>
        <taxon>Flavobacteriales</taxon>
        <taxon>Flavobacteriaceae</taxon>
        <taxon>Flavobacterium</taxon>
    </lineage>
</organism>
<dbReference type="AlphaFoldDB" id="A0A2U8QRW1"/>
<keyword evidence="1" id="KW-0812">Transmembrane</keyword>
<sequence length="254" mass="29506">MSEFNNVMSNKSDLELYEILYYKKNSYVPEALISAENEFKSRNISKAKISEFEQQLQSRANKKLIRENQKELLIQKTQDLGKLFIPTEKDTLTKSLLSLCIFLSISYLFYFISNFSLTITLLNDLNDWDLSMTEHFLPLILFPIGIFGLWKIKKYGWFIIVSLLTYYSFATIYAGISSYKLSYGNEGGVYSQLDNLFPKPNLINLILRLVIIGGLVFFLHRNKILQVYKIKKTNGITLVLVIVVLTTMIWWSLI</sequence>
<keyword evidence="3" id="KW-1185">Reference proteome</keyword>
<feature type="transmembrane region" description="Helical" evidence="1">
    <location>
        <begin position="132"/>
        <end position="150"/>
    </location>
</feature>
<dbReference type="OrthoDB" id="1447147at2"/>
<evidence type="ECO:0000313" key="3">
    <source>
        <dbReference type="Proteomes" id="UP000245429"/>
    </source>
</evidence>
<keyword evidence="1" id="KW-1133">Transmembrane helix</keyword>
<keyword evidence="1" id="KW-0472">Membrane</keyword>
<dbReference type="KEGG" id="fse:DI487_02730"/>
<protein>
    <submittedName>
        <fullName evidence="2">Uncharacterized protein</fullName>
    </submittedName>
</protein>
<feature type="transmembrane region" description="Helical" evidence="1">
    <location>
        <begin position="233"/>
        <end position="253"/>
    </location>
</feature>
<dbReference type="Proteomes" id="UP000245429">
    <property type="component" value="Chromosome"/>
</dbReference>
<dbReference type="EMBL" id="CP029463">
    <property type="protein sequence ID" value="AWM12888.1"/>
    <property type="molecule type" value="Genomic_DNA"/>
</dbReference>
<gene>
    <name evidence="2" type="ORF">DI487_02730</name>
</gene>
<name>A0A2U8QRW1_9FLAO</name>
<feature type="transmembrane region" description="Helical" evidence="1">
    <location>
        <begin position="202"/>
        <end position="221"/>
    </location>
</feature>
<reference evidence="2 3" key="1">
    <citation type="submission" date="2018-05" db="EMBL/GenBank/DDBJ databases">
        <title>Flavobacterium sp. MEBiC07310.</title>
        <authorList>
            <person name="Baek K."/>
        </authorList>
    </citation>
    <scope>NUCLEOTIDE SEQUENCE [LARGE SCALE GENOMIC DNA]</scope>
    <source>
        <strain evidence="2 3">MEBiC07310</strain>
    </source>
</reference>
<feature type="transmembrane region" description="Helical" evidence="1">
    <location>
        <begin position="92"/>
        <end position="112"/>
    </location>
</feature>